<reference evidence="3 4" key="1">
    <citation type="journal article" date="2020" name="ISME J.">
        <title>Uncovering the hidden diversity of litter-decomposition mechanisms in mushroom-forming fungi.</title>
        <authorList>
            <person name="Floudas D."/>
            <person name="Bentzer J."/>
            <person name="Ahren D."/>
            <person name="Johansson T."/>
            <person name="Persson P."/>
            <person name="Tunlid A."/>
        </authorList>
    </citation>
    <scope>NUCLEOTIDE SEQUENCE [LARGE SCALE GENOMIC DNA]</scope>
    <source>
        <strain evidence="3 4">CBS 291.85</strain>
    </source>
</reference>
<feature type="compositionally biased region" description="Polar residues" evidence="1">
    <location>
        <begin position="12"/>
        <end position="26"/>
    </location>
</feature>
<dbReference type="OrthoDB" id="276546at2759"/>
<organism evidence="3 4">
    <name type="scientific">Tetrapyrgos nigripes</name>
    <dbReference type="NCBI Taxonomy" id="182062"/>
    <lineage>
        <taxon>Eukaryota</taxon>
        <taxon>Fungi</taxon>
        <taxon>Dikarya</taxon>
        <taxon>Basidiomycota</taxon>
        <taxon>Agaricomycotina</taxon>
        <taxon>Agaricomycetes</taxon>
        <taxon>Agaricomycetidae</taxon>
        <taxon>Agaricales</taxon>
        <taxon>Marasmiineae</taxon>
        <taxon>Marasmiaceae</taxon>
        <taxon>Tetrapyrgos</taxon>
    </lineage>
</organism>
<evidence type="ECO:0000313" key="4">
    <source>
        <dbReference type="Proteomes" id="UP000559256"/>
    </source>
</evidence>
<accession>A0A8H5LPX8</accession>
<feature type="domain" description="NADH:flavin oxidoreductase/NADH oxidase N-terminal" evidence="2">
    <location>
        <begin position="76"/>
        <end position="259"/>
    </location>
</feature>
<dbReference type="SUPFAM" id="SSF51395">
    <property type="entry name" value="FMN-linked oxidoreductases"/>
    <property type="match status" value="1"/>
</dbReference>
<protein>
    <recommendedName>
        <fullName evidence="2">NADH:flavin oxidoreductase/NADH oxidase N-terminal domain-containing protein</fullName>
    </recommendedName>
</protein>
<evidence type="ECO:0000313" key="3">
    <source>
        <dbReference type="EMBL" id="KAF5365076.1"/>
    </source>
</evidence>
<evidence type="ECO:0000256" key="1">
    <source>
        <dbReference type="SAM" id="MobiDB-lite"/>
    </source>
</evidence>
<proteinExistence type="predicted"/>
<feature type="region of interest" description="Disordered" evidence="1">
    <location>
        <begin position="1"/>
        <end position="41"/>
    </location>
</feature>
<comment type="caution">
    <text evidence="3">The sequence shown here is derived from an EMBL/GenBank/DDBJ whole genome shotgun (WGS) entry which is preliminary data.</text>
</comment>
<dbReference type="InterPro" id="IPR045247">
    <property type="entry name" value="Oye-like"/>
</dbReference>
<dbReference type="GO" id="GO:0010181">
    <property type="term" value="F:FMN binding"/>
    <property type="evidence" value="ECO:0007669"/>
    <property type="project" value="InterPro"/>
</dbReference>
<dbReference type="AlphaFoldDB" id="A0A8H5LPX8"/>
<dbReference type="InterPro" id="IPR013785">
    <property type="entry name" value="Aldolase_TIM"/>
</dbReference>
<keyword evidence="4" id="KW-1185">Reference proteome</keyword>
<sequence>MIARLWPPFQRPQASIDKTTQTPNENLNHRRQALPFEPHRRGMKILTDDAKTPEDSLNNSHMQLLMRRELDLTALKVIHAGGYLIHQFLDNTTNKRTDEWGGSVENRARFGLEVLDAVTENFGPGRIGMELTPAGGYKDIGMPLEDTLETFTYFITEADKLNLAYMMFLRYEDTKDEVYEVSLHIHSYWRLGISGKTRGTPHNVIQTYKPLVLNYKFFTSQSYTVREAAQHISSGKVDGVFLGTAWIANPDLPKRIQFGTYVHTMNQGKESRMYV</sequence>
<evidence type="ECO:0000259" key="2">
    <source>
        <dbReference type="Pfam" id="PF00724"/>
    </source>
</evidence>
<name>A0A8H5LPX8_9AGAR</name>
<dbReference type="Pfam" id="PF00724">
    <property type="entry name" value="Oxidored_FMN"/>
    <property type="match status" value="1"/>
</dbReference>
<dbReference type="EMBL" id="JAACJM010000029">
    <property type="protein sequence ID" value="KAF5365076.1"/>
    <property type="molecule type" value="Genomic_DNA"/>
</dbReference>
<dbReference type="Proteomes" id="UP000559256">
    <property type="component" value="Unassembled WGS sequence"/>
</dbReference>
<dbReference type="InterPro" id="IPR001155">
    <property type="entry name" value="OxRdtase_FMN_N"/>
</dbReference>
<gene>
    <name evidence="3" type="ORF">D9758_010986</name>
</gene>
<dbReference type="PANTHER" id="PTHR22893:SF91">
    <property type="entry name" value="NADPH DEHYDROGENASE 2-RELATED"/>
    <property type="match status" value="1"/>
</dbReference>
<dbReference type="PANTHER" id="PTHR22893">
    <property type="entry name" value="NADH OXIDOREDUCTASE-RELATED"/>
    <property type="match status" value="1"/>
</dbReference>
<dbReference type="Gene3D" id="3.20.20.70">
    <property type="entry name" value="Aldolase class I"/>
    <property type="match status" value="1"/>
</dbReference>
<dbReference type="GO" id="GO:0016491">
    <property type="term" value="F:oxidoreductase activity"/>
    <property type="evidence" value="ECO:0007669"/>
    <property type="project" value="InterPro"/>
</dbReference>